<dbReference type="RefSeq" id="WP_346119353.1">
    <property type="nucleotide sequence ID" value="NZ_BAABGU010000012.1"/>
</dbReference>
<proteinExistence type="predicted"/>
<accession>A0ABP8SHP6</accession>
<protein>
    <submittedName>
        <fullName evidence="1">Uncharacterized protein</fullName>
    </submittedName>
</protein>
<evidence type="ECO:0000313" key="2">
    <source>
        <dbReference type="Proteomes" id="UP001500307"/>
    </source>
</evidence>
<organism evidence="1 2">
    <name type="scientific">Micromonospora coerulea</name>
    <dbReference type="NCBI Taxonomy" id="47856"/>
    <lineage>
        <taxon>Bacteria</taxon>
        <taxon>Bacillati</taxon>
        <taxon>Actinomycetota</taxon>
        <taxon>Actinomycetes</taxon>
        <taxon>Micromonosporales</taxon>
        <taxon>Micromonosporaceae</taxon>
        <taxon>Micromonospora</taxon>
    </lineage>
</organism>
<gene>
    <name evidence="1" type="ORF">GCM10023176_26180</name>
</gene>
<dbReference type="Proteomes" id="UP001500307">
    <property type="component" value="Unassembled WGS sequence"/>
</dbReference>
<reference evidence="2" key="1">
    <citation type="journal article" date="2019" name="Int. J. Syst. Evol. Microbiol.">
        <title>The Global Catalogue of Microorganisms (GCM) 10K type strain sequencing project: providing services to taxonomists for standard genome sequencing and annotation.</title>
        <authorList>
            <consortium name="The Broad Institute Genomics Platform"/>
            <consortium name="The Broad Institute Genome Sequencing Center for Infectious Disease"/>
            <person name="Wu L."/>
            <person name="Ma J."/>
        </authorList>
    </citation>
    <scope>NUCLEOTIDE SEQUENCE [LARGE SCALE GENOMIC DNA]</scope>
    <source>
        <strain evidence="2">JCM 3175</strain>
    </source>
</reference>
<keyword evidence="2" id="KW-1185">Reference proteome</keyword>
<comment type="caution">
    <text evidence="1">The sequence shown here is derived from an EMBL/GenBank/DDBJ whole genome shotgun (WGS) entry which is preliminary data.</text>
</comment>
<name>A0ABP8SHP6_9ACTN</name>
<evidence type="ECO:0000313" key="1">
    <source>
        <dbReference type="EMBL" id="GAA4569488.1"/>
    </source>
</evidence>
<dbReference type="EMBL" id="BAABGU010000012">
    <property type="protein sequence ID" value="GAA4569488.1"/>
    <property type="molecule type" value="Genomic_DNA"/>
</dbReference>
<sequence>MLALTLCSHGVGVRRPGLRALHPNVEGAPVIVDHLARALVTAMVTLVESIESGRDTERIALNALEEIAYLLGQMNSDERQDFRDLLGRVAAAEPERADFIHSLPGALGLDGESLS</sequence>